<proteinExistence type="predicted"/>
<keyword evidence="2" id="KW-0732">Signal</keyword>
<evidence type="ECO:0000256" key="1">
    <source>
        <dbReference type="SAM" id="MobiDB-lite"/>
    </source>
</evidence>
<evidence type="ECO:0000313" key="4">
    <source>
        <dbReference type="Proteomes" id="UP000024816"/>
    </source>
</evidence>
<dbReference type="STRING" id="1280952.HJA_03756"/>
<sequence>MRKVMFAALAAIAVTTSASAQAHDDQPPSSSEKPWSQADAYFGKETMADARRAVQAGGGAQNSFYVLFNQLEAQFSDESESLYWNGQASWGDDINKLWIKSEGRTSLNGDGTEDAELQALYSRAISPYWNLQAGVRHDFEPHGLTHGVLALQGLAPYWFEIDASAFLSEKGDLTARFEAEYEFLLTQRLILQPRIEANFSAQDIAERETGSGLNSIDAGLRLRYEFVRELAPYVGVEWQSEFGGSRDYTRVAGGDPDQVVVVGGIRTWF</sequence>
<comment type="caution">
    <text evidence="3">The sequence shown here is derived from an EMBL/GenBank/DDBJ whole genome shotgun (WGS) entry which is preliminary data.</text>
</comment>
<dbReference type="InterPro" id="IPR007939">
    <property type="entry name" value="Cu-R_B_prcur"/>
</dbReference>
<dbReference type="Proteomes" id="UP000024816">
    <property type="component" value="Unassembled WGS sequence"/>
</dbReference>
<feature type="region of interest" description="Disordered" evidence="1">
    <location>
        <begin position="17"/>
        <end position="36"/>
    </location>
</feature>
<gene>
    <name evidence="3" type="ORF">HJA_03756</name>
</gene>
<dbReference type="EMBL" id="ARYJ01000002">
    <property type="protein sequence ID" value="KCZ90312.1"/>
    <property type="molecule type" value="Genomic_DNA"/>
</dbReference>
<dbReference type="eggNOG" id="COG3667">
    <property type="taxonomic scope" value="Bacteria"/>
</dbReference>
<protein>
    <submittedName>
        <fullName evidence="3">Copper resistance protein B</fullName>
    </submittedName>
</protein>
<dbReference type="GO" id="GO:0005507">
    <property type="term" value="F:copper ion binding"/>
    <property type="evidence" value="ECO:0007669"/>
    <property type="project" value="InterPro"/>
</dbReference>
<keyword evidence="4" id="KW-1185">Reference proteome</keyword>
<dbReference type="GO" id="GO:0006878">
    <property type="term" value="P:intracellular copper ion homeostasis"/>
    <property type="evidence" value="ECO:0007669"/>
    <property type="project" value="InterPro"/>
</dbReference>
<dbReference type="Gene3D" id="2.40.128.130">
    <property type="entry name" value="Autotransporter beta-domain"/>
    <property type="match status" value="1"/>
</dbReference>
<dbReference type="RefSeq" id="WP_051597325.1">
    <property type="nucleotide sequence ID" value="NZ_ARYJ01000002.1"/>
</dbReference>
<dbReference type="SUPFAM" id="SSF103515">
    <property type="entry name" value="Autotransporter"/>
    <property type="match status" value="1"/>
</dbReference>
<name>A0A059FI71_9PROT</name>
<dbReference type="AlphaFoldDB" id="A0A059FI71"/>
<accession>A0A059FI71</accession>
<evidence type="ECO:0000256" key="2">
    <source>
        <dbReference type="SAM" id="SignalP"/>
    </source>
</evidence>
<dbReference type="InterPro" id="IPR036709">
    <property type="entry name" value="Autotransporte_beta_dom_sf"/>
</dbReference>
<dbReference type="GO" id="GO:0009279">
    <property type="term" value="C:cell outer membrane"/>
    <property type="evidence" value="ECO:0007669"/>
    <property type="project" value="InterPro"/>
</dbReference>
<feature type="signal peptide" evidence="2">
    <location>
        <begin position="1"/>
        <end position="22"/>
    </location>
</feature>
<reference evidence="3 4" key="1">
    <citation type="journal article" date="2014" name="Antonie Van Leeuwenhoek">
        <title>Hyphomonas beringensis sp. nov. and Hyphomonas chukchiensis sp. nov., isolated from surface seawater of the Bering Sea and Chukchi Sea.</title>
        <authorList>
            <person name="Li C."/>
            <person name="Lai Q."/>
            <person name="Li G."/>
            <person name="Dong C."/>
            <person name="Wang J."/>
            <person name="Liao Y."/>
            <person name="Shao Z."/>
        </authorList>
    </citation>
    <scope>NUCLEOTIDE SEQUENCE [LARGE SCALE GENOMIC DNA]</scope>
    <source>
        <strain evidence="3 4">VP2</strain>
    </source>
</reference>
<organism evidence="3 4">
    <name type="scientific">Hyphomonas jannaschiana VP2</name>
    <dbReference type="NCBI Taxonomy" id="1280952"/>
    <lineage>
        <taxon>Bacteria</taxon>
        <taxon>Pseudomonadati</taxon>
        <taxon>Pseudomonadota</taxon>
        <taxon>Alphaproteobacteria</taxon>
        <taxon>Hyphomonadales</taxon>
        <taxon>Hyphomonadaceae</taxon>
        <taxon>Hyphomonas</taxon>
    </lineage>
</organism>
<dbReference type="Pfam" id="PF05275">
    <property type="entry name" value="CopB"/>
    <property type="match status" value="1"/>
</dbReference>
<feature type="chain" id="PRO_5001572968" evidence="2">
    <location>
        <begin position="23"/>
        <end position="269"/>
    </location>
</feature>
<evidence type="ECO:0000313" key="3">
    <source>
        <dbReference type="EMBL" id="KCZ90312.1"/>
    </source>
</evidence>
<dbReference type="PATRIC" id="fig|1280952.3.peg.749"/>